<dbReference type="InterPro" id="IPR052809">
    <property type="entry name" value="Actin_polarity_regulatory"/>
</dbReference>
<feature type="domain" description="UDENN" evidence="2">
    <location>
        <begin position="76"/>
        <end position="563"/>
    </location>
</feature>
<protein>
    <recommendedName>
        <fullName evidence="2">UDENN domain-containing protein</fullName>
    </recommendedName>
</protein>
<evidence type="ECO:0000313" key="4">
    <source>
        <dbReference type="Proteomes" id="UP001370758"/>
    </source>
</evidence>
<evidence type="ECO:0000259" key="2">
    <source>
        <dbReference type="PROSITE" id="PS50211"/>
    </source>
</evidence>
<organism evidence="3 4">
    <name type="scientific">Arthrobotrys musiformis</name>
    <dbReference type="NCBI Taxonomy" id="47236"/>
    <lineage>
        <taxon>Eukaryota</taxon>
        <taxon>Fungi</taxon>
        <taxon>Dikarya</taxon>
        <taxon>Ascomycota</taxon>
        <taxon>Pezizomycotina</taxon>
        <taxon>Orbiliomycetes</taxon>
        <taxon>Orbiliales</taxon>
        <taxon>Orbiliaceae</taxon>
        <taxon>Arthrobotrys</taxon>
    </lineage>
</organism>
<dbReference type="Pfam" id="PF07792">
    <property type="entry name" value="Afi1"/>
    <property type="match status" value="1"/>
</dbReference>
<sequence length="742" mass="83706">MEATDDDTLYDMESNGRGSESGISMPASTSEESSAQRTSYQSQQSQQSQLSHQSQQSQSQQSQRSNMELQQPLHVDYILVAEFSIDKGPTMEHQYPAPISGDEHMLAELMLPDQTHRRNQDWTIFFLHKEEEETEDDPGQQPLIYVLNLVNTKRDNRIKRGAKVKAMAICTRHSFLHIYKPILLLALEEYFKKPTLETLAEIFVAVNTMDISGVPHLSVFERQILATSENKEMFLEKFEEMMPQASEAAGEQAVMTPDGATRTTYFEIGPGSQRNKLINGKLGKIRDSHEYETSVTYKGVKIPIKVPVAVMPETVGDFSLIQLITTFSTPHSQNPQPFPLHPHLTTNGPYTHPVIVLVNALLTQKRIVFLGHGRPSGEVANHVLAACYLASGGVLKGFTRHAFPYTDISKIEELLYVNGFIAGVINPMFANQARWWDVLCDIDSGRIKISPELKPPPLTDGLSFFNLSPNMGVADYVKHDTMDNAFMDDIVHCISSRFGEWAVRARWRDWVLRFTRMATAFEEAVYGASALWIGHEENHVIKGHGYVWADEALKTRDLTANAARIEGWRGTRSYLTLVQESAHLYQAKPIKIVDLHHQIDRLRVLRLSHEDSEKIYMVLKHYVDDYEEINQLLCVIPETQNGIFPIAFGLFHPNQKVRFAVVELLEKISTHMAGRHFFNNMNRFQRLAYIRLKQERENSGSFSPIATEGTNGVGSFSTTTTPTTAVGASRFTTFGAVGRNGS</sequence>
<dbReference type="PANTHER" id="PTHR28245:SF1">
    <property type="entry name" value="ARF3-INTERACTING PROTEIN 1"/>
    <property type="match status" value="1"/>
</dbReference>
<dbReference type="InterPro" id="IPR012860">
    <property type="entry name" value="Afi1_N"/>
</dbReference>
<dbReference type="PANTHER" id="PTHR28245">
    <property type="entry name" value="ARF3-INTERACTING PROTEIN 1"/>
    <property type="match status" value="1"/>
</dbReference>
<dbReference type="AlphaFoldDB" id="A0AAV9W7G9"/>
<reference evidence="3 4" key="1">
    <citation type="submission" date="2023-08" db="EMBL/GenBank/DDBJ databases">
        <authorList>
            <person name="Palmer J.M."/>
        </authorList>
    </citation>
    <scope>NUCLEOTIDE SEQUENCE [LARGE SCALE GENOMIC DNA]</scope>
    <source>
        <strain evidence="3 4">TWF481</strain>
    </source>
</reference>
<dbReference type="Pfam" id="PF08616">
    <property type="entry name" value="SPA"/>
    <property type="match status" value="1"/>
</dbReference>
<dbReference type="PROSITE" id="PS50211">
    <property type="entry name" value="DENN"/>
    <property type="match status" value="1"/>
</dbReference>
<comment type="caution">
    <text evidence="3">The sequence shown here is derived from an EMBL/GenBank/DDBJ whole genome shotgun (WGS) entry which is preliminary data.</text>
</comment>
<keyword evidence="4" id="KW-1185">Reference proteome</keyword>
<dbReference type="EMBL" id="JAVHJL010000005">
    <property type="protein sequence ID" value="KAK6503531.1"/>
    <property type="molecule type" value="Genomic_DNA"/>
</dbReference>
<feature type="compositionally biased region" description="Acidic residues" evidence="1">
    <location>
        <begin position="1"/>
        <end position="10"/>
    </location>
</feature>
<dbReference type="Proteomes" id="UP001370758">
    <property type="component" value="Unassembled WGS sequence"/>
</dbReference>
<dbReference type="InterPro" id="IPR037516">
    <property type="entry name" value="Tripartite_DENN"/>
</dbReference>
<dbReference type="GO" id="GO:0005886">
    <property type="term" value="C:plasma membrane"/>
    <property type="evidence" value="ECO:0007669"/>
    <property type="project" value="TreeGrafter"/>
</dbReference>
<gene>
    <name evidence="3" type="ORF">TWF481_008545</name>
</gene>
<proteinExistence type="predicted"/>
<feature type="compositionally biased region" description="Polar residues" evidence="1">
    <location>
        <begin position="16"/>
        <end position="32"/>
    </location>
</feature>
<accession>A0AAV9W7G9</accession>
<name>A0AAV9W7G9_9PEZI</name>
<feature type="region of interest" description="Disordered" evidence="1">
    <location>
        <begin position="1"/>
        <end position="67"/>
    </location>
</feature>
<feature type="compositionally biased region" description="Low complexity" evidence="1">
    <location>
        <begin position="33"/>
        <end position="65"/>
    </location>
</feature>
<evidence type="ECO:0000256" key="1">
    <source>
        <dbReference type="SAM" id="MobiDB-lite"/>
    </source>
</evidence>
<evidence type="ECO:0000313" key="3">
    <source>
        <dbReference type="EMBL" id="KAK6503531.1"/>
    </source>
</evidence>
<dbReference type="GO" id="GO:0051666">
    <property type="term" value="P:actin cortical patch localization"/>
    <property type="evidence" value="ECO:0007669"/>
    <property type="project" value="TreeGrafter"/>
</dbReference>